<keyword evidence="1" id="KW-0472">Membrane</keyword>
<feature type="transmembrane region" description="Helical" evidence="1">
    <location>
        <begin position="28"/>
        <end position="46"/>
    </location>
</feature>
<keyword evidence="3" id="KW-1185">Reference proteome</keyword>
<evidence type="ECO:0000256" key="1">
    <source>
        <dbReference type="SAM" id="Phobius"/>
    </source>
</evidence>
<dbReference type="EMBL" id="ML975485">
    <property type="protein sequence ID" value="KAF1828908.1"/>
    <property type="molecule type" value="Genomic_DNA"/>
</dbReference>
<feature type="transmembrane region" description="Helical" evidence="1">
    <location>
        <begin position="113"/>
        <end position="134"/>
    </location>
</feature>
<name>A0A6A5JWF0_9PLEO</name>
<sequence length="532" mass="59602">MCHGRHAPAKPLASSEPARTRSYCSPSVWARQICCIFTLIVWALLYYGRKRHGFIIRRRGLSTDTLIGFCIGMTSFVWAAIVVYSGLNDGYEIRSDGRTAHKVQSLLADLAQAPVLVVGLFFVWLISGFDILVLGRNRSLTAWRISEISSSFDWDKGLQEPYYFVMCIAIPFLSALSAGFQISTGDAFLGVLNLAGVLLFATRTVPRHPFNSVPHRYAADELRIILPTTHHEGTVYVLPSKNRGFDAVWSPKIPDEHIQADRYMMTLFSKIRSVTAKRSDPLESIRATVAAFHKRLSMSTDEIECLAEWIYPDEQSTANVGPRTRKIECQRAPGIHLIGRDMIYALCHAEYIVFMGQGRLSSTTRAKLARLRFMKGSGASSEQDVAGAAPQTIGLTPGFEGYSEAVRHVYAIFNLPVDDLALDFSCATAPAYSHALGMAPSSIDEYVSKLWDLSIQHSESTFTALYFFNVTWFMEVGNVNGFHIFPLRVNNRDGDVVDFDIIWRQIWWEGCVSQLPMASLMVWDSFRSGCLR</sequence>
<proteinExistence type="predicted"/>
<reference evidence="2" key="1">
    <citation type="submission" date="2020-01" db="EMBL/GenBank/DDBJ databases">
        <authorList>
            <consortium name="DOE Joint Genome Institute"/>
            <person name="Haridas S."/>
            <person name="Albert R."/>
            <person name="Binder M."/>
            <person name="Bloem J."/>
            <person name="Labutti K."/>
            <person name="Salamov A."/>
            <person name="Andreopoulos B."/>
            <person name="Baker S.E."/>
            <person name="Barry K."/>
            <person name="Bills G."/>
            <person name="Bluhm B.H."/>
            <person name="Cannon C."/>
            <person name="Castanera R."/>
            <person name="Culley D.E."/>
            <person name="Daum C."/>
            <person name="Ezra D."/>
            <person name="Gonzalez J.B."/>
            <person name="Henrissat B."/>
            <person name="Kuo A."/>
            <person name="Liang C."/>
            <person name="Lipzen A."/>
            <person name="Lutzoni F."/>
            <person name="Magnuson J."/>
            <person name="Mondo S."/>
            <person name="Nolan M."/>
            <person name="Ohm R."/>
            <person name="Pangilinan J."/>
            <person name="Park H.-J."/>
            <person name="Ramirez L."/>
            <person name="Alfaro M."/>
            <person name="Sun H."/>
            <person name="Tritt A."/>
            <person name="Yoshinaga Y."/>
            <person name="Zwiers L.-H."/>
            <person name="Turgeon B.G."/>
            <person name="Goodwin S.B."/>
            <person name="Spatafora J.W."/>
            <person name="Crous P.W."/>
            <person name="Grigoriev I.V."/>
        </authorList>
    </citation>
    <scope>NUCLEOTIDE SEQUENCE</scope>
    <source>
        <strain evidence="2">P77</strain>
    </source>
</reference>
<keyword evidence="1" id="KW-0812">Transmembrane</keyword>
<dbReference type="Proteomes" id="UP000800040">
    <property type="component" value="Unassembled WGS sequence"/>
</dbReference>
<dbReference type="AlphaFoldDB" id="A0A6A5JWF0"/>
<organism evidence="2 3">
    <name type="scientific">Decorospora gaudefroyi</name>
    <dbReference type="NCBI Taxonomy" id="184978"/>
    <lineage>
        <taxon>Eukaryota</taxon>
        <taxon>Fungi</taxon>
        <taxon>Dikarya</taxon>
        <taxon>Ascomycota</taxon>
        <taxon>Pezizomycotina</taxon>
        <taxon>Dothideomycetes</taxon>
        <taxon>Pleosporomycetidae</taxon>
        <taxon>Pleosporales</taxon>
        <taxon>Pleosporineae</taxon>
        <taxon>Pleosporaceae</taxon>
        <taxon>Decorospora</taxon>
    </lineage>
</organism>
<feature type="transmembrane region" description="Helical" evidence="1">
    <location>
        <begin position="66"/>
        <end position="87"/>
    </location>
</feature>
<keyword evidence="1" id="KW-1133">Transmembrane helix</keyword>
<feature type="transmembrane region" description="Helical" evidence="1">
    <location>
        <begin position="162"/>
        <end position="182"/>
    </location>
</feature>
<gene>
    <name evidence="2" type="ORF">BDW02DRAFT_651738</name>
</gene>
<evidence type="ECO:0000313" key="3">
    <source>
        <dbReference type="Proteomes" id="UP000800040"/>
    </source>
</evidence>
<protein>
    <submittedName>
        <fullName evidence="2">Uncharacterized protein</fullName>
    </submittedName>
</protein>
<dbReference type="OrthoDB" id="5426789at2759"/>
<evidence type="ECO:0000313" key="2">
    <source>
        <dbReference type="EMBL" id="KAF1828908.1"/>
    </source>
</evidence>
<accession>A0A6A5JWF0</accession>